<proteinExistence type="predicted"/>
<gene>
    <name evidence="2" type="ORF">ABWK59_03385</name>
</gene>
<reference evidence="2" key="1">
    <citation type="submission" date="2024-06" db="EMBL/GenBank/DDBJ databases">
        <title>The genome sequences of Kitasatospora sp. strain HUAS MG31.</title>
        <authorList>
            <person name="Mo P."/>
        </authorList>
    </citation>
    <scope>NUCLEOTIDE SEQUENCE</scope>
    <source>
        <strain evidence="2">HUAS MG31</strain>
    </source>
</reference>
<evidence type="ECO:0000256" key="1">
    <source>
        <dbReference type="SAM" id="MobiDB-lite"/>
    </source>
</evidence>
<dbReference type="KEGG" id="kcm:ABWK59_03385"/>
<accession>A0AAU8JQ62</accession>
<dbReference type="AlphaFoldDB" id="A0AAU8JQ62"/>
<protein>
    <submittedName>
        <fullName evidence="2">Uncharacterized protein</fullName>
    </submittedName>
</protein>
<dbReference type="EMBL" id="CP159872">
    <property type="protein sequence ID" value="XCM78043.1"/>
    <property type="molecule type" value="Genomic_DNA"/>
</dbReference>
<feature type="region of interest" description="Disordered" evidence="1">
    <location>
        <begin position="120"/>
        <end position="142"/>
    </location>
</feature>
<organism evidence="2">
    <name type="scientific">Kitasatospora camelliae</name>
    <dbReference type="NCBI Taxonomy" id="3156397"/>
    <lineage>
        <taxon>Bacteria</taxon>
        <taxon>Bacillati</taxon>
        <taxon>Actinomycetota</taxon>
        <taxon>Actinomycetes</taxon>
        <taxon>Kitasatosporales</taxon>
        <taxon>Streptomycetaceae</taxon>
        <taxon>Kitasatospora</taxon>
    </lineage>
</organism>
<name>A0AAU8JQ62_9ACTN</name>
<evidence type="ECO:0000313" key="2">
    <source>
        <dbReference type="EMBL" id="XCM78043.1"/>
    </source>
</evidence>
<dbReference type="RefSeq" id="WP_354637786.1">
    <property type="nucleotide sequence ID" value="NZ_CP159872.1"/>
</dbReference>
<sequence length="142" mass="15282">MAALLLGALHLMFGPGSDQTVARHHSPGGTGFTLRVDRGVPGPDPLWDLRIATSGLLARHWEVDGGFGEGAARSGDITVEWTGPDRFTVEARYPHCVTYVFTVNPRTGEPIREDVAEHWGADPVPVTPPAPGSALRPCQDHR</sequence>